<keyword evidence="10" id="KW-1185">Reference proteome</keyword>
<keyword evidence="2" id="KW-0673">Quorum sensing</keyword>
<evidence type="ECO:0000256" key="3">
    <source>
        <dbReference type="ARBA" id="ARBA00022670"/>
    </source>
</evidence>
<dbReference type="Pfam" id="PF04647">
    <property type="entry name" value="AgrB"/>
    <property type="match status" value="1"/>
</dbReference>
<evidence type="ECO:0000256" key="7">
    <source>
        <dbReference type="ARBA" id="ARBA00023136"/>
    </source>
</evidence>
<gene>
    <name evidence="9" type="ORF">C7U54_08210</name>
</gene>
<dbReference type="InterPro" id="IPR006741">
    <property type="entry name" value="AgrB"/>
</dbReference>
<comment type="caution">
    <text evidence="9">The sequence shown here is derived from an EMBL/GenBank/DDBJ whole genome shotgun (WGS) entry which is preliminary data.</text>
</comment>
<dbReference type="AlphaFoldDB" id="A0A2T3FZF4"/>
<feature type="transmembrane region" description="Helical" evidence="8">
    <location>
        <begin position="144"/>
        <end position="162"/>
    </location>
</feature>
<evidence type="ECO:0000256" key="5">
    <source>
        <dbReference type="ARBA" id="ARBA00022801"/>
    </source>
</evidence>
<dbReference type="GO" id="GO:0009372">
    <property type="term" value="P:quorum sensing"/>
    <property type="evidence" value="ECO:0007669"/>
    <property type="project" value="UniProtKB-KW"/>
</dbReference>
<evidence type="ECO:0000256" key="8">
    <source>
        <dbReference type="SAM" id="Phobius"/>
    </source>
</evidence>
<dbReference type="GO" id="GO:0016020">
    <property type="term" value="C:membrane"/>
    <property type="evidence" value="ECO:0007669"/>
    <property type="project" value="InterPro"/>
</dbReference>
<evidence type="ECO:0000256" key="4">
    <source>
        <dbReference type="ARBA" id="ARBA00022692"/>
    </source>
</evidence>
<evidence type="ECO:0000256" key="6">
    <source>
        <dbReference type="ARBA" id="ARBA00022989"/>
    </source>
</evidence>
<proteinExistence type="predicted"/>
<keyword evidence="6 8" id="KW-1133">Transmembrane helix</keyword>
<name>A0A2T3FZF4_9FIRM</name>
<sequence length="197" mass="22526">MLSKVCNKIVNLLIENHIIQKDDREIYYFGLYQMISFIFNTITTLVIVSFFNMYIEGLLFCVFYYLLRCYGGGYHSKSVIVCYILSILLIIAVLCITIKIKLSMLFLSIFVASFIFVFLVSPVETSTKKLDEKEKKVYQGKTKVILIVGIIVIVLMLIKDFYQGVISMSLSIIIEAFMQVIGLIDNKCGKQQFKLGG</sequence>
<dbReference type="SMART" id="SM00793">
    <property type="entry name" value="AgrB"/>
    <property type="match status" value="1"/>
</dbReference>
<evidence type="ECO:0000256" key="1">
    <source>
        <dbReference type="ARBA" id="ARBA00022475"/>
    </source>
</evidence>
<keyword evidence="7 8" id="KW-0472">Membrane</keyword>
<evidence type="ECO:0008006" key="11">
    <source>
        <dbReference type="Google" id="ProtNLM"/>
    </source>
</evidence>
<protein>
    <recommendedName>
        <fullName evidence="11">Accessory regulator AgrB</fullName>
    </recommendedName>
</protein>
<reference evidence="9 10" key="1">
    <citation type="journal article" date="2019" name="Int. J. Syst. Evol. Microbiol.">
        <title>Faecalibacillus intestinalis gen. nov., sp. nov. and Faecalibacillus faecis sp. nov., isolated from human faeces.</title>
        <authorList>
            <person name="Seo B."/>
            <person name="Jeon K."/>
            <person name="Baek I."/>
            <person name="Lee Y.M."/>
            <person name="Baek K."/>
            <person name="Ko G."/>
        </authorList>
    </citation>
    <scope>NUCLEOTIDE SEQUENCE [LARGE SCALE GENOMIC DNA]</scope>
    <source>
        <strain evidence="9 10">SNUG30099</strain>
    </source>
</reference>
<evidence type="ECO:0000313" key="10">
    <source>
        <dbReference type="Proteomes" id="UP000240974"/>
    </source>
</evidence>
<keyword evidence="4 8" id="KW-0812">Transmembrane</keyword>
<accession>A0A2T3FZF4</accession>
<dbReference type="Proteomes" id="UP000240974">
    <property type="component" value="Unassembled WGS sequence"/>
</dbReference>
<feature type="transmembrane region" description="Helical" evidence="8">
    <location>
        <begin position="168"/>
        <end position="184"/>
    </location>
</feature>
<organism evidence="9 10">
    <name type="scientific">Faecalibacillus intestinalis</name>
    <dbReference type="NCBI Taxonomy" id="1982626"/>
    <lineage>
        <taxon>Bacteria</taxon>
        <taxon>Bacillati</taxon>
        <taxon>Bacillota</taxon>
        <taxon>Erysipelotrichia</taxon>
        <taxon>Erysipelotrichales</taxon>
        <taxon>Coprobacillaceae</taxon>
        <taxon>Faecalibacillus</taxon>
    </lineage>
</organism>
<evidence type="ECO:0000256" key="2">
    <source>
        <dbReference type="ARBA" id="ARBA00022654"/>
    </source>
</evidence>
<keyword evidence="1" id="KW-1003">Cell membrane</keyword>
<feature type="transmembrane region" description="Helical" evidence="8">
    <location>
        <begin position="37"/>
        <end position="67"/>
    </location>
</feature>
<dbReference type="EMBL" id="PYLQ01000010">
    <property type="protein sequence ID" value="PST40675.1"/>
    <property type="molecule type" value="Genomic_DNA"/>
</dbReference>
<dbReference type="GO" id="GO:0008233">
    <property type="term" value="F:peptidase activity"/>
    <property type="evidence" value="ECO:0007669"/>
    <property type="project" value="UniProtKB-KW"/>
</dbReference>
<dbReference type="RefSeq" id="WP_107029958.1">
    <property type="nucleotide sequence ID" value="NZ_DAWBZG010000312.1"/>
</dbReference>
<keyword evidence="5" id="KW-0378">Hydrolase</keyword>
<feature type="transmembrane region" description="Helical" evidence="8">
    <location>
        <begin position="79"/>
        <end position="99"/>
    </location>
</feature>
<keyword evidence="3" id="KW-0645">Protease</keyword>
<dbReference type="GO" id="GO:0006508">
    <property type="term" value="P:proteolysis"/>
    <property type="evidence" value="ECO:0007669"/>
    <property type="project" value="UniProtKB-KW"/>
</dbReference>
<feature type="transmembrane region" description="Helical" evidence="8">
    <location>
        <begin position="105"/>
        <end position="123"/>
    </location>
</feature>
<evidence type="ECO:0000313" key="9">
    <source>
        <dbReference type="EMBL" id="PST40675.1"/>
    </source>
</evidence>